<evidence type="ECO:0000313" key="1">
    <source>
        <dbReference type="EMBL" id="QVW25056.1"/>
    </source>
</evidence>
<evidence type="ECO:0000313" key="2">
    <source>
        <dbReference type="Proteomes" id="UP000681155"/>
    </source>
</evidence>
<keyword evidence="2" id="KW-1185">Reference proteome</keyword>
<proteinExistence type="predicted"/>
<dbReference type="RefSeq" id="WP_214381771.1">
    <property type="nucleotide sequence ID" value="NZ_CP075566.1"/>
</dbReference>
<dbReference type="Proteomes" id="UP000681155">
    <property type="component" value="Chromosome"/>
</dbReference>
<gene>
    <name evidence="1" type="ORF">KJF94_05580</name>
</gene>
<accession>A0ABX8F0S4</accession>
<sequence length="396" mass="44895">MKSVYLVSNVLNGGKTYVEYLQPILNSLRDQYDCTVLQTDKVGISKYEAEQILNYPVEEVELEFILTLKSKVIFSNDASIGRLLDVSNFGVYVAHGNVGMPTQDRYYYSAWMSFWDAIVSSSRSSFDLVKTGLGLYRRERRASLIAPIGELWRSDLRATSAVSVLPVKVPAMFEHPQEQVRTLGEYVIGLLPTQLGICPNGANLYENLEVVINAVKLQIPNASFILRPYMTDREHPLVMDICRQLSQCAWISIDETEKSSKEFYSQCDTVITDASTGGVSFMLSTCKLPIYYVPATSESNPIIQSWLEQMDGLLPIAKNSDELKDMALGFTLLTSEQKYFIYKKFYESEYSGLHHPDEVFRDLVEKEHESVFCQFVIDSYGAINQRQTRPSESLAQ</sequence>
<reference evidence="1 2" key="1">
    <citation type="submission" date="2021-05" db="EMBL/GenBank/DDBJ databases">
        <title>Complete genome of the cytokinin-producing biocontrol strain Pseudomonas fluorescens G20-18.</title>
        <authorList>
            <person name="Nielsen T.K."/>
            <person name="Mekureyaw M.F."/>
            <person name="Hansen L.H."/>
            <person name="Nicolaisen M.H."/>
            <person name="Roitsch T.G."/>
            <person name="Hennessy R.C."/>
        </authorList>
    </citation>
    <scope>NUCLEOTIDE SEQUENCE [LARGE SCALE GENOMIC DNA]</scope>
    <source>
        <strain evidence="1 2">G20-18</strain>
    </source>
</reference>
<organism evidence="1 2">
    <name type="scientific">Pseudomonas hormoni</name>
    <dbReference type="NCBI Taxonomy" id="3093767"/>
    <lineage>
        <taxon>Bacteria</taxon>
        <taxon>Pseudomonadati</taxon>
        <taxon>Pseudomonadota</taxon>
        <taxon>Gammaproteobacteria</taxon>
        <taxon>Pseudomonadales</taxon>
        <taxon>Pseudomonadaceae</taxon>
        <taxon>Pseudomonas</taxon>
    </lineage>
</organism>
<protein>
    <submittedName>
        <fullName evidence="1">Uncharacterized protein</fullName>
    </submittedName>
</protein>
<dbReference type="EMBL" id="CP075566">
    <property type="protein sequence ID" value="QVW25056.1"/>
    <property type="molecule type" value="Genomic_DNA"/>
</dbReference>
<name>A0ABX8F0S4_9PSED</name>